<keyword evidence="5 14" id="KW-0812">Transmembrane</keyword>
<evidence type="ECO:0000256" key="12">
    <source>
        <dbReference type="ARBA" id="ARBA00033708"/>
    </source>
</evidence>
<dbReference type="InterPro" id="IPR038377">
    <property type="entry name" value="Na/Glc_symporter_sf"/>
</dbReference>
<evidence type="ECO:0000256" key="8">
    <source>
        <dbReference type="ARBA" id="ARBA00023053"/>
    </source>
</evidence>
<protein>
    <submittedName>
        <fullName evidence="15">Sodium/pantothenate symporter</fullName>
    </submittedName>
</protein>
<dbReference type="RefSeq" id="WP_091588271.1">
    <property type="nucleotide sequence ID" value="NZ_FNDU01000027.1"/>
</dbReference>
<gene>
    <name evidence="15" type="ORF">SAMN05216352_12724</name>
</gene>
<dbReference type="PANTHER" id="PTHR48086">
    <property type="entry name" value="SODIUM/PROLINE SYMPORTER-RELATED"/>
    <property type="match status" value="1"/>
</dbReference>
<dbReference type="PROSITE" id="PS50283">
    <property type="entry name" value="NA_SOLUT_SYMP_3"/>
    <property type="match status" value="1"/>
</dbReference>
<reference evidence="15 16" key="1">
    <citation type="submission" date="2016-10" db="EMBL/GenBank/DDBJ databases">
        <authorList>
            <person name="de Groot N.N."/>
        </authorList>
    </citation>
    <scope>NUCLEOTIDE SEQUENCE [LARGE SCALE GENOMIC DNA]</scope>
    <source>
        <strain evidence="16">P4B,CCM 7963,CECT 7998,DSM 25260,IBRC-M 10614,KCTC 13821</strain>
    </source>
</reference>
<feature type="transmembrane region" description="Helical" evidence="14">
    <location>
        <begin position="6"/>
        <end position="26"/>
    </location>
</feature>
<evidence type="ECO:0000256" key="14">
    <source>
        <dbReference type="SAM" id="Phobius"/>
    </source>
</evidence>
<dbReference type="EMBL" id="FNDU01000027">
    <property type="protein sequence ID" value="SDJ16148.1"/>
    <property type="molecule type" value="Genomic_DNA"/>
</dbReference>
<dbReference type="GO" id="GO:0006814">
    <property type="term" value="P:sodium ion transport"/>
    <property type="evidence" value="ECO:0007669"/>
    <property type="project" value="UniProtKB-KW"/>
</dbReference>
<evidence type="ECO:0000256" key="1">
    <source>
        <dbReference type="ARBA" id="ARBA00004651"/>
    </source>
</evidence>
<comment type="catalytic activity">
    <reaction evidence="12">
        <text>L-proline(in) + Na(+)(in) = L-proline(out) + Na(+)(out)</text>
        <dbReference type="Rhea" id="RHEA:28967"/>
        <dbReference type="ChEBI" id="CHEBI:29101"/>
        <dbReference type="ChEBI" id="CHEBI:60039"/>
    </reaction>
</comment>
<dbReference type="CDD" id="cd10322">
    <property type="entry name" value="SLC5sbd"/>
    <property type="match status" value="1"/>
</dbReference>
<feature type="transmembrane region" description="Helical" evidence="14">
    <location>
        <begin position="179"/>
        <end position="198"/>
    </location>
</feature>
<feature type="transmembrane region" description="Helical" evidence="14">
    <location>
        <begin position="367"/>
        <end position="386"/>
    </location>
</feature>
<keyword evidence="11" id="KW-0739">Sodium transport</keyword>
<feature type="transmembrane region" description="Helical" evidence="14">
    <location>
        <begin position="422"/>
        <end position="443"/>
    </location>
</feature>
<dbReference type="Pfam" id="PF00474">
    <property type="entry name" value="SSF"/>
    <property type="match status" value="1"/>
</dbReference>
<feature type="transmembrane region" description="Helical" evidence="14">
    <location>
        <begin position="392"/>
        <end position="415"/>
    </location>
</feature>
<keyword evidence="10 14" id="KW-0472">Membrane</keyword>
<dbReference type="GO" id="GO:0015293">
    <property type="term" value="F:symporter activity"/>
    <property type="evidence" value="ECO:0007669"/>
    <property type="project" value="UniProtKB-KW"/>
</dbReference>
<evidence type="ECO:0000256" key="6">
    <source>
        <dbReference type="ARBA" id="ARBA00022847"/>
    </source>
</evidence>
<dbReference type="PANTHER" id="PTHR48086:SF3">
    <property type="entry name" value="SODIUM_PROLINE SYMPORTER"/>
    <property type="match status" value="1"/>
</dbReference>
<dbReference type="STRING" id="930129.SAMN05216352_12724"/>
<keyword evidence="3" id="KW-0813">Transport</keyword>
<feature type="transmembrane region" description="Helical" evidence="14">
    <location>
        <begin position="237"/>
        <end position="258"/>
    </location>
</feature>
<proteinExistence type="inferred from homology"/>
<feature type="transmembrane region" description="Helical" evidence="14">
    <location>
        <begin position="38"/>
        <end position="58"/>
    </location>
</feature>
<dbReference type="InterPro" id="IPR050277">
    <property type="entry name" value="Sodium:Solute_Symporter"/>
</dbReference>
<evidence type="ECO:0000313" key="16">
    <source>
        <dbReference type="Proteomes" id="UP000199017"/>
    </source>
</evidence>
<evidence type="ECO:0000256" key="13">
    <source>
        <dbReference type="RuleBase" id="RU362091"/>
    </source>
</evidence>
<feature type="transmembrane region" description="Helical" evidence="14">
    <location>
        <begin position="148"/>
        <end position="167"/>
    </location>
</feature>
<feature type="transmembrane region" description="Helical" evidence="14">
    <location>
        <begin position="270"/>
        <end position="289"/>
    </location>
</feature>
<keyword evidence="9" id="KW-0406">Ion transport</keyword>
<evidence type="ECO:0000256" key="5">
    <source>
        <dbReference type="ARBA" id="ARBA00022692"/>
    </source>
</evidence>
<dbReference type="InterPro" id="IPR001734">
    <property type="entry name" value="Na/solute_symporter"/>
</dbReference>
<dbReference type="OrthoDB" id="9789704at2"/>
<keyword evidence="8" id="KW-0915">Sodium</keyword>
<name>A0A1G8RGQ9_9BACI</name>
<evidence type="ECO:0000256" key="4">
    <source>
        <dbReference type="ARBA" id="ARBA00022475"/>
    </source>
</evidence>
<feature type="transmembrane region" description="Helical" evidence="14">
    <location>
        <begin position="70"/>
        <end position="90"/>
    </location>
</feature>
<feature type="transmembrane region" description="Helical" evidence="14">
    <location>
        <begin position="309"/>
        <end position="335"/>
    </location>
</feature>
<evidence type="ECO:0000313" key="15">
    <source>
        <dbReference type="EMBL" id="SDJ16148.1"/>
    </source>
</evidence>
<comment type="similarity">
    <text evidence="2 13">Belongs to the sodium:solute symporter (SSF) (TC 2.A.21) family.</text>
</comment>
<sequence length="530" mass="58188">MSYLIGIIIAFLFFIFMGIFLSRRVSNVDDYYVSGRNAPTLVITGSLVASFLSSVTFMGEAGFSYSGYPIIQLILIIFNASGYVLGVFFFGRYLRRSRALTVPEYFGKRFDSQKMQKVAGITTILGISAYIVAVTQGGALLFSSVSGLSYTASLFVIWFAYTSFTFLSGAKGVLVNDTIMFLIFLIATIVGIPFILHATGGWPNALLETASLQAFPDILSWHGMTGENSYFSSPGEALVWAIILGLVWGTVVAVSPWQTSRYLMAKSEHVVIRSGVIATIAIFVIYLFLHIGVATVNVVNPTINPAENVFIWSALNLMPTWLGIIALVGIMSAILSSCSTFLQLIGNSVAHDILINKEKSSKIVLRFSRNTMLLSSVVILLITLWQPPAVMWIGYFAATLFAASWGPTAFASVYSKKVTKNAAFWGIIIGFLGVVAAELYQMLVTDLPIYFHPIIIGVVLSTLALVLISRTEEVTEAEKVFRQQILQLPAALKDNKEITITQRYPNILIASGAFVIVITFIFYYLPLHLL</sequence>
<comment type="subcellular location">
    <subcellularLocation>
        <location evidence="1">Cell membrane</location>
        <topology evidence="1">Multi-pass membrane protein</topology>
    </subcellularLocation>
</comment>
<dbReference type="AlphaFoldDB" id="A0A1G8RGQ9"/>
<keyword evidence="6" id="KW-0769">Symport</keyword>
<dbReference type="Proteomes" id="UP000199017">
    <property type="component" value="Unassembled WGS sequence"/>
</dbReference>
<evidence type="ECO:0000256" key="2">
    <source>
        <dbReference type="ARBA" id="ARBA00006434"/>
    </source>
</evidence>
<dbReference type="Gene3D" id="1.20.1730.10">
    <property type="entry name" value="Sodium/glucose cotransporter"/>
    <property type="match status" value="1"/>
</dbReference>
<keyword evidence="7 14" id="KW-1133">Transmembrane helix</keyword>
<feature type="transmembrane region" description="Helical" evidence="14">
    <location>
        <begin position="506"/>
        <end position="525"/>
    </location>
</feature>
<keyword evidence="16" id="KW-1185">Reference proteome</keyword>
<evidence type="ECO:0000256" key="7">
    <source>
        <dbReference type="ARBA" id="ARBA00022989"/>
    </source>
</evidence>
<organism evidence="15 16">
    <name type="scientific">Alteribacillus bidgolensis</name>
    <dbReference type="NCBI Taxonomy" id="930129"/>
    <lineage>
        <taxon>Bacteria</taxon>
        <taxon>Bacillati</taxon>
        <taxon>Bacillota</taxon>
        <taxon>Bacilli</taxon>
        <taxon>Bacillales</taxon>
        <taxon>Bacillaceae</taxon>
        <taxon>Alteribacillus</taxon>
    </lineage>
</organism>
<accession>A0A1G8RGQ9</accession>
<evidence type="ECO:0000256" key="11">
    <source>
        <dbReference type="ARBA" id="ARBA00023201"/>
    </source>
</evidence>
<evidence type="ECO:0000256" key="3">
    <source>
        <dbReference type="ARBA" id="ARBA00022448"/>
    </source>
</evidence>
<dbReference type="GO" id="GO:0005886">
    <property type="term" value="C:plasma membrane"/>
    <property type="evidence" value="ECO:0007669"/>
    <property type="project" value="UniProtKB-SubCell"/>
</dbReference>
<evidence type="ECO:0000256" key="9">
    <source>
        <dbReference type="ARBA" id="ARBA00023065"/>
    </source>
</evidence>
<keyword evidence="4" id="KW-1003">Cell membrane</keyword>
<feature type="transmembrane region" description="Helical" evidence="14">
    <location>
        <begin position="449"/>
        <end position="469"/>
    </location>
</feature>
<feature type="transmembrane region" description="Helical" evidence="14">
    <location>
        <begin position="118"/>
        <end position="142"/>
    </location>
</feature>
<evidence type="ECO:0000256" key="10">
    <source>
        <dbReference type="ARBA" id="ARBA00023136"/>
    </source>
</evidence>